<feature type="region of interest" description="Disordered" evidence="1">
    <location>
        <begin position="359"/>
        <end position="412"/>
    </location>
</feature>
<evidence type="ECO:0000256" key="1">
    <source>
        <dbReference type="SAM" id="MobiDB-lite"/>
    </source>
</evidence>
<feature type="region of interest" description="Disordered" evidence="1">
    <location>
        <begin position="269"/>
        <end position="299"/>
    </location>
</feature>
<sequence>MEEFFLAALPTLGGRVEPREPGLHQVVHVPPALRDTRTTHTGQDPVVSPTRRVVHPGYRRVTFGTGPARAAELLEPSHPLVEAVTDGVLRRARDVLRGGAVFVDPTDPGDVPRLLAIVSAEIRDGHQPAGVVSRRMTVVELRPDGTASVREPAPYLRYLELRDAAAVGTTAPGTGAVGPGAGRGAVGAGVVGPVDAVRAAALAAPGRDAAPWLREPPADVVRTWAFDHLLPSHLDEVRARVQPPAERARRLVADRLGAEIEKWRAWRADDPGPARRSGTRAAGDVVTPASRDRRISPATARQRAEVLEYRLGRRLADIEADLHLDQPEPVVEAVALVVPAGLATRVGVRLPTVSSNGQVEGVEGMAGGHPAPVPSVPVASSTPRPRTTSPPVSPEPTPALQPPARRSRRRWF</sequence>
<dbReference type="EMBL" id="MBLM01000142">
    <property type="protein sequence ID" value="OHV31700.1"/>
    <property type="molecule type" value="Genomic_DNA"/>
</dbReference>
<comment type="caution">
    <text evidence="2">The sequence shown here is derived from an EMBL/GenBank/DDBJ whole genome shotgun (WGS) entry which is preliminary data.</text>
</comment>
<evidence type="ECO:0000313" key="3">
    <source>
        <dbReference type="Proteomes" id="UP000179627"/>
    </source>
</evidence>
<feature type="compositionally biased region" description="Low complexity" evidence="1">
    <location>
        <begin position="376"/>
        <end position="390"/>
    </location>
</feature>
<gene>
    <name evidence="2" type="ORF">CC117_25550</name>
</gene>
<proteinExistence type="predicted"/>
<organism evidence="2 3">
    <name type="scientific">Parafrankia colletiae</name>
    <dbReference type="NCBI Taxonomy" id="573497"/>
    <lineage>
        <taxon>Bacteria</taxon>
        <taxon>Bacillati</taxon>
        <taxon>Actinomycetota</taxon>
        <taxon>Actinomycetes</taxon>
        <taxon>Frankiales</taxon>
        <taxon>Frankiaceae</taxon>
        <taxon>Parafrankia</taxon>
    </lineage>
</organism>
<feature type="compositionally biased region" description="Pro residues" evidence="1">
    <location>
        <begin position="391"/>
        <end position="401"/>
    </location>
</feature>
<dbReference type="Proteomes" id="UP000179627">
    <property type="component" value="Unassembled WGS sequence"/>
</dbReference>
<name>A0A1S1QCI4_9ACTN</name>
<evidence type="ECO:0000313" key="2">
    <source>
        <dbReference type="EMBL" id="OHV31700.1"/>
    </source>
</evidence>
<dbReference type="AlphaFoldDB" id="A0A1S1QCI4"/>
<reference evidence="3" key="1">
    <citation type="submission" date="2016-07" db="EMBL/GenBank/DDBJ databases">
        <title>Sequence Frankia sp. strain CcI1.17.</title>
        <authorList>
            <person name="Ghodhbane-Gtari F."/>
            <person name="Swanson E."/>
            <person name="Gueddou A."/>
            <person name="Morris K."/>
            <person name="Hezbri K."/>
            <person name="Ktari A."/>
            <person name="Nouioui I."/>
            <person name="Abebe-Akele F."/>
            <person name="Simpson S."/>
            <person name="Thomas K."/>
            <person name="Gtari M."/>
            <person name="Tisa L.S."/>
            <person name="Hurst S."/>
        </authorList>
    </citation>
    <scope>NUCLEOTIDE SEQUENCE [LARGE SCALE GENOMIC DNA]</scope>
    <source>
        <strain evidence="3">Cc1.17</strain>
    </source>
</reference>
<protein>
    <submittedName>
        <fullName evidence="2">Uncharacterized protein</fullName>
    </submittedName>
</protein>
<keyword evidence="3" id="KW-1185">Reference proteome</keyword>
<accession>A0A1S1QCI4</accession>